<name>A0A5C4VU93_9ACTN</name>
<feature type="region of interest" description="Disordered" evidence="1">
    <location>
        <begin position="25"/>
        <end position="61"/>
    </location>
</feature>
<evidence type="ECO:0000259" key="3">
    <source>
        <dbReference type="Pfam" id="PF19843"/>
    </source>
</evidence>
<feature type="compositionally biased region" description="Polar residues" evidence="1">
    <location>
        <begin position="30"/>
        <end position="48"/>
    </location>
</feature>
<dbReference type="Pfam" id="PF19843">
    <property type="entry name" value="DUF6318"/>
    <property type="match status" value="1"/>
</dbReference>
<keyword evidence="5" id="KW-1185">Reference proteome</keyword>
<keyword evidence="2" id="KW-0732">Signal</keyword>
<reference evidence="4 5" key="1">
    <citation type="journal article" date="2016" name="Int. J. Syst. Evol. Microbiol.">
        <title>Nocardioides albidus sp. nov., an actinobacterium isolated from garden soil.</title>
        <authorList>
            <person name="Singh H."/>
            <person name="Du J."/>
            <person name="Trinh H."/>
            <person name="Won K."/>
            <person name="Yang J.E."/>
            <person name="Yin C."/>
            <person name="Kook M."/>
            <person name="Yi T.H."/>
        </authorList>
    </citation>
    <scope>NUCLEOTIDE SEQUENCE [LARGE SCALE GENOMIC DNA]</scope>
    <source>
        <strain evidence="4 5">CCTCC AB 2015297</strain>
    </source>
</reference>
<accession>A0A5C4VU93</accession>
<dbReference type="Proteomes" id="UP000313231">
    <property type="component" value="Unassembled WGS sequence"/>
</dbReference>
<comment type="caution">
    <text evidence="4">The sequence shown here is derived from an EMBL/GenBank/DDBJ whole genome shotgun (WGS) entry which is preliminary data.</text>
</comment>
<dbReference type="RefSeq" id="WP_139622908.1">
    <property type="nucleotide sequence ID" value="NZ_VDMP01000024.1"/>
</dbReference>
<evidence type="ECO:0000256" key="2">
    <source>
        <dbReference type="SAM" id="SignalP"/>
    </source>
</evidence>
<feature type="domain" description="DUF6318" evidence="3">
    <location>
        <begin position="43"/>
        <end position="189"/>
    </location>
</feature>
<proteinExistence type="predicted"/>
<sequence>MGTTIRAALAALVLLLGLVGCGDDAPSPQDPESTWSPTGKMETPTSAADETPDEPQIPDEATKATKAGARAFITYYWELINYAQATGDIKTLRAVSSAECRGCLSGINGIRTLYKEGGYLTGGDYSVDVTMLEKAEFETPSARAFHAQISARNEEQVITAGDGSTTISDPATNDIEVYVLWVADQWRMDVLVIR</sequence>
<evidence type="ECO:0000256" key="1">
    <source>
        <dbReference type="SAM" id="MobiDB-lite"/>
    </source>
</evidence>
<evidence type="ECO:0000313" key="5">
    <source>
        <dbReference type="Proteomes" id="UP000313231"/>
    </source>
</evidence>
<protein>
    <recommendedName>
        <fullName evidence="3">DUF6318 domain-containing protein</fullName>
    </recommendedName>
</protein>
<evidence type="ECO:0000313" key="4">
    <source>
        <dbReference type="EMBL" id="TNM39417.1"/>
    </source>
</evidence>
<dbReference type="InterPro" id="IPR046281">
    <property type="entry name" value="DUF6318"/>
</dbReference>
<dbReference type="AlphaFoldDB" id="A0A5C4VU93"/>
<feature type="signal peptide" evidence="2">
    <location>
        <begin position="1"/>
        <end position="22"/>
    </location>
</feature>
<gene>
    <name evidence="4" type="ORF">FHP29_10900</name>
</gene>
<dbReference type="PROSITE" id="PS51257">
    <property type="entry name" value="PROKAR_LIPOPROTEIN"/>
    <property type="match status" value="1"/>
</dbReference>
<organism evidence="4 5">
    <name type="scientific">Nocardioides albidus</name>
    <dbReference type="NCBI Taxonomy" id="1517589"/>
    <lineage>
        <taxon>Bacteria</taxon>
        <taxon>Bacillati</taxon>
        <taxon>Actinomycetota</taxon>
        <taxon>Actinomycetes</taxon>
        <taxon>Propionibacteriales</taxon>
        <taxon>Nocardioidaceae</taxon>
        <taxon>Nocardioides</taxon>
    </lineage>
</organism>
<dbReference type="EMBL" id="VDMP01000024">
    <property type="protein sequence ID" value="TNM39417.1"/>
    <property type="molecule type" value="Genomic_DNA"/>
</dbReference>
<feature type="chain" id="PRO_5038473358" description="DUF6318 domain-containing protein" evidence="2">
    <location>
        <begin position="23"/>
        <end position="194"/>
    </location>
</feature>
<dbReference type="OrthoDB" id="3785776at2"/>